<name>A0A4V2P8E6_9GAMM</name>
<feature type="transmembrane region" description="Helical" evidence="2">
    <location>
        <begin position="141"/>
        <end position="158"/>
    </location>
</feature>
<feature type="transmembrane region" description="Helical" evidence="2">
    <location>
        <begin position="668"/>
        <end position="689"/>
    </location>
</feature>
<evidence type="ECO:0000256" key="1">
    <source>
        <dbReference type="RuleBase" id="RU369079"/>
    </source>
</evidence>
<dbReference type="PANTHER" id="PTHR43849:SF2">
    <property type="entry name" value="BLL3936 PROTEIN"/>
    <property type="match status" value="1"/>
</dbReference>
<keyword evidence="1" id="KW-0813">Transport</keyword>
<feature type="transmembrane region" description="Helical" evidence="2">
    <location>
        <begin position="104"/>
        <end position="121"/>
    </location>
</feature>
<dbReference type="Pfam" id="PF06808">
    <property type="entry name" value="DctM"/>
    <property type="match status" value="1"/>
</dbReference>
<evidence type="ECO:0000256" key="2">
    <source>
        <dbReference type="SAM" id="Phobius"/>
    </source>
</evidence>
<keyword evidence="2" id="KW-1133">Transmembrane helix</keyword>
<protein>
    <submittedName>
        <fullName evidence="4">TRAP transporter 4TM/12TM fusion protein</fullName>
    </submittedName>
</protein>
<feature type="domain" description="TRAP C4-dicarboxylate transport system permease DctM subunit" evidence="3">
    <location>
        <begin position="151"/>
        <end position="655"/>
    </location>
</feature>
<comment type="caution">
    <text evidence="4">The sequence shown here is derived from an EMBL/GenBank/DDBJ whole genome shotgun (WGS) entry which is preliminary data.</text>
</comment>
<feature type="transmembrane region" description="Helical" evidence="2">
    <location>
        <begin position="401"/>
        <end position="422"/>
    </location>
</feature>
<feature type="transmembrane region" description="Helical" evidence="2">
    <location>
        <begin position="46"/>
        <end position="66"/>
    </location>
</feature>
<dbReference type="AlphaFoldDB" id="A0A4V2P8E6"/>
<gene>
    <name evidence="4" type="ORF">EV695_3131</name>
</gene>
<feature type="transmembrane region" description="Helical" evidence="2">
    <location>
        <begin position="332"/>
        <end position="356"/>
    </location>
</feature>
<dbReference type="GO" id="GO:0022857">
    <property type="term" value="F:transmembrane transporter activity"/>
    <property type="evidence" value="ECO:0007669"/>
    <property type="project" value="UniProtKB-UniRule"/>
</dbReference>
<dbReference type="InterPro" id="IPR010656">
    <property type="entry name" value="DctM"/>
</dbReference>
<feature type="transmembrane region" description="Helical" evidence="2">
    <location>
        <begin position="72"/>
        <end position="92"/>
    </location>
</feature>
<comment type="subcellular location">
    <subcellularLocation>
        <location evidence="1">Cell inner membrane</location>
        <topology evidence="1">Multi-pass membrane protein</topology>
    </subcellularLocation>
</comment>
<proteinExistence type="predicted"/>
<evidence type="ECO:0000259" key="3">
    <source>
        <dbReference type="Pfam" id="PF06808"/>
    </source>
</evidence>
<dbReference type="RefSeq" id="WP_207907110.1">
    <property type="nucleotide sequence ID" value="NZ_BAAAFU010000001.1"/>
</dbReference>
<evidence type="ECO:0000313" key="5">
    <source>
        <dbReference type="Proteomes" id="UP000294887"/>
    </source>
</evidence>
<dbReference type="PANTHER" id="PTHR43849">
    <property type="entry name" value="BLL3936 PROTEIN"/>
    <property type="match status" value="1"/>
</dbReference>
<feature type="transmembrane region" description="Helical" evidence="2">
    <location>
        <begin position="510"/>
        <end position="529"/>
    </location>
</feature>
<feature type="transmembrane region" description="Helical" evidence="2">
    <location>
        <begin position="165"/>
        <end position="189"/>
    </location>
</feature>
<accession>A0A4V2P8E6</accession>
<dbReference type="EMBL" id="SMFQ01000004">
    <property type="protein sequence ID" value="TCJ85165.1"/>
    <property type="molecule type" value="Genomic_DNA"/>
</dbReference>
<feature type="transmembrane region" description="Helical" evidence="2">
    <location>
        <begin position="376"/>
        <end position="395"/>
    </location>
</feature>
<keyword evidence="1" id="KW-1003">Cell membrane</keyword>
<dbReference type="Proteomes" id="UP000294887">
    <property type="component" value="Unassembled WGS sequence"/>
</dbReference>
<feature type="transmembrane region" description="Helical" evidence="2">
    <location>
        <begin position="209"/>
        <end position="234"/>
    </location>
</feature>
<feature type="transmembrane region" description="Helical" evidence="2">
    <location>
        <begin position="701"/>
        <end position="731"/>
    </location>
</feature>
<organism evidence="4 5">
    <name type="scientific">Cocleimonas flava</name>
    <dbReference type="NCBI Taxonomy" id="634765"/>
    <lineage>
        <taxon>Bacteria</taxon>
        <taxon>Pseudomonadati</taxon>
        <taxon>Pseudomonadota</taxon>
        <taxon>Gammaproteobacteria</taxon>
        <taxon>Thiotrichales</taxon>
        <taxon>Thiotrichaceae</taxon>
        <taxon>Cocleimonas</taxon>
    </lineage>
</organism>
<feature type="transmembrane region" description="Helical" evidence="2">
    <location>
        <begin position="443"/>
        <end position="464"/>
    </location>
</feature>
<keyword evidence="2" id="KW-0812">Transmembrane</keyword>
<evidence type="ECO:0000313" key="4">
    <source>
        <dbReference type="EMBL" id="TCJ85165.1"/>
    </source>
</evidence>
<feature type="transmembrane region" description="Helical" evidence="2">
    <location>
        <begin position="484"/>
        <end position="503"/>
    </location>
</feature>
<keyword evidence="5" id="KW-1185">Reference proteome</keyword>
<feature type="transmembrane region" description="Helical" evidence="2">
    <location>
        <begin position="255"/>
        <end position="276"/>
    </location>
</feature>
<dbReference type="NCBIfam" id="TIGR02123">
    <property type="entry name" value="TRAP_fused"/>
    <property type="match status" value="1"/>
</dbReference>
<comment type="function">
    <text evidence="1">Part of the tripartite ATP-independent periplasmic (TRAP) transport system.</text>
</comment>
<dbReference type="InterPro" id="IPR011853">
    <property type="entry name" value="TRAP_DctM-Dct_fused"/>
</dbReference>
<sequence length="746" mass="79523">MNNKTQNNEAADNDTELELLASQNLRDEWLMLEDIKRGESKTPLEWFIAALAVAFGVWHILTNIFLNEPGLWQNAIHFAGFAFLASTIYSAFGKNKHKPWAIKLDLFYGLLVAASALWVAASESRIYDDTLAVTGQSWQFSPVDWLAGGILLFAALDLSRRVSGWVIPILILLSLSYIMFLGEQLPGVFRSASLPLNDIMFRSLFNDEGMFGILASISSTNITLFMIFGGFLVVSGASDFVIESSKLVAGRIRGGAAFVAVLSSALTGTISGSAIANTASTGVITIPLMKSNGFRGRFAGGVEAAASTGGQLMPPIMGAGAFVMASYTSIPYSTIVAVSVVPAILYFLSVAFIVRIEAVKYKVGDDQDLVIDKGKIISGGLTFILPLTVMIWLLMTGVTPSYAASWAIAALVLVSWATLVIGKILNRDDFKPTVMGLSRIAEAFMFGIRASILTGVLLVAIGIMNNAIVTSGIGNSFSLMIAQWSQGSMVVAIILIGLASLVLGMGLPVTAAYIILAILSAPALAGILADGVIVDQLVQGIADPGKSAMFMLVDSPHVASIATGMTRPEALELMSAIPFEVAITLRPVLVDAEQLTMYLLIAHLIVFWLSQDSNVTPPVCLAAFTAAGIAKSPPMATGFQAWKIAKGLYIVPLMFAYTPLISGSWMEIIQIGFFGLFGIYALNCLVQNYAEGPLKIWHYPLLILGIIGAFLPLNIMANIVGAALITLVVVLTHKGLLKESLTESAA</sequence>
<reference evidence="4 5" key="1">
    <citation type="submission" date="2019-03" db="EMBL/GenBank/DDBJ databases">
        <title>Genomic Encyclopedia of Type Strains, Phase IV (KMG-IV): sequencing the most valuable type-strain genomes for metagenomic binning, comparative biology and taxonomic classification.</title>
        <authorList>
            <person name="Goeker M."/>
        </authorList>
    </citation>
    <scope>NUCLEOTIDE SEQUENCE [LARGE SCALE GENOMIC DNA]</scope>
    <source>
        <strain evidence="4 5">DSM 24830</strain>
    </source>
</reference>
<keyword evidence="1" id="KW-0997">Cell inner membrane</keyword>
<dbReference type="GO" id="GO:0005886">
    <property type="term" value="C:plasma membrane"/>
    <property type="evidence" value="ECO:0007669"/>
    <property type="project" value="UniProtKB-SubCell"/>
</dbReference>
<keyword evidence="2" id="KW-0472">Membrane</keyword>